<evidence type="ECO:0000313" key="1">
    <source>
        <dbReference type="EMBL" id="RZU34113.1"/>
    </source>
</evidence>
<sequence length="53" mass="6007">MTRQFHLSLQRPARPASGAAARTHAHWFRWHGEDPFGNGSLYRCRCGVVRSGL</sequence>
<proteinExistence type="predicted"/>
<dbReference type="Proteomes" id="UP000292507">
    <property type="component" value="Unassembled WGS sequence"/>
</dbReference>
<name>A0A4Q7YC86_9ACTN</name>
<comment type="caution">
    <text evidence="1">The sequence shown here is derived from an EMBL/GenBank/DDBJ whole genome shotgun (WGS) entry which is preliminary data.</text>
</comment>
<dbReference type="EMBL" id="SHKV01000001">
    <property type="protein sequence ID" value="RZU34113.1"/>
    <property type="molecule type" value="Genomic_DNA"/>
</dbReference>
<reference evidence="1 2" key="1">
    <citation type="submission" date="2019-02" db="EMBL/GenBank/DDBJ databases">
        <title>Sequencing the genomes of 1000 actinobacteria strains.</title>
        <authorList>
            <person name="Klenk H.-P."/>
        </authorList>
    </citation>
    <scope>NUCLEOTIDE SEQUENCE [LARGE SCALE GENOMIC DNA]</scope>
    <source>
        <strain evidence="1 2">DSM 44509</strain>
    </source>
</reference>
<organism evidence="1 2">
    <name type="scientific">Blastococcus saxobsidens</name>
    <dbReference type="NCBI Taxonomy" id="138336"/>
    <lineage>
        <taxon>Bacteria</taxon>
        <taxon>Bacillati</taxon>
        <taxon>Actinomycetota</taxon>
        <taxon>Actinomycetes</taxon>
        <taxon>Geodermatophilales</taxon>
        <taxon>Geodermatophilaceae</taxon>
        <taxon>Blastococcus</taxon>
    </lineage>
</organism>
<protein>
    <submittedName>
        <fullName evidence="1">Uncharacterized protein</fullName>
    </submittedName>
</protein>
<evidence type="ECO:0000313" key="2">
    <source>
        <dbReference type="Proteomes" id="UP000292507"/>
    </source>
</evidence>
<dbReference type="RefSeq" id="WP_165400481.1">
    <property type="nucleotide sequence ID" value="NZ_POQT01000003.1"/>
</dbReference>
<dbReference type="AlphaFoldDB" id="A0A4Q7YC86"/>
<keyword evidence="2" id="KW-1185">Reference proteome</keyword>
<gene>
    <name evidence="1" type="ORF">BKA19_3868</name>
</gene>
<accession>A0A4Q7YC86</accession>